<reference evidence="1 2" key="1">
    <citation type="submission" date="2009-01" db="EMBL/GenBank/DDBJ databases">
        <authorList>
            <person name="Fulton L."/>
            <person name="Clifton S."/>
            <person name="Fulton B."/>
            <person name="Xu J."/>
            <person name="Minx P."/>
            <person name="Pepin K.H."/>
            <person name="Johnson M."/>
            <person name="Bhonagiri V."/>
            <person name="Nash W.E."/>
            <person name="Mardis E.R."/>
            <person name="Wilson R.K."/>
        </authorList>
    </citation>
    <scope>NUCLEOTIDE SEQUENCE [LARGE SCALE GENOMIC DNA]</scope>
    <source>
        <strain evidence="1 2">DSM 5476</strain>
    </source>
</reference>
<protein>
    <submittedName>
        <fullName evidence="1">Uncharacterized protein</fullName>
    </submittedName>
</protein>
<evidence type="ECO:0000313" key="2">
    <source>
        <dbReference type="Proteomes" id="UP000003340"/>
    </source>
</evidence>
<comment type="caution">
    <text evidence="1">The sequence shown here is derived from an EMBL/GenBank/DDBJ whole genome shotgun (WGS) entry which is preliminary data.</text>
</comment>
<dbReference type="STRING" id="537013.CLOSTMETH_01885"/>
<organism evidence="1 2">
    <name type="scientific">[Clostridium] methylpentosum DSM 5476</name>
    <dbReference type="NCBI Taxonomy" id="537013"/>
    <lineage>
        <taxon>Bacteria</taxon>
        <taxon>Bacillati</taxon>
        <taxon>Bacillota</taxon>
        <taxon>Clostridia</taxon>
        <taxon>Eubacteriales</taxon>
        <taxon>Oscillospiraceae</taxon>
        <taxon>Oscillospiraceae incertae sedis</taxon>
    </lineage>
</organism>
<accession>C0EDF8</accession>
<dbReference type="Proteomes" id="UP000003340">
    <property type="component" value="Unassembled WGS sequence"/>
</dbReference>
<gene>
    <name evidence="1" type="ORF">CLOSTMETH_01885</name>
</gene>
<keyword evidence="2" id="KW-1185">Reference proteome</keyword>
<sequence length="41" mass="4626">MQQVEFIHPYKVAGCCCTHATLKKLRVPVVFDSFVVGCEQN</sequence>
<dbReference type="EMBL" id="ACEC01000061">
    <property type="protein sequence ID" value="EEG30544.1"/>
    <property type="molecule type" value="Genomic_DNA"/>
</dbReference>
<proteinExistence type="predicted"/>
<dbReference type="AlphaFoldDB" id="C0EDF8"/>
<dbReference type="HOGENOM" id="CLU_3268116_0_0_9"/>
<evidence type="ECO:0000313" key="1">
    <source>
        <dbReference type="EMBL" id="EEG30544.1"/>
    </source>
</evidence>
<name>C0EDF8_9FIRM</name>
<reference evidence="1 2" key="2">
    <citation type="submission" date="2009-02" db="EMBL/GenBank/DDBJ databases">
        <title>Draft genome sequence of Clostridium methylpentosum (DSM 5476).</title>
        <authorList>
            <person name="Sudarsanam P."/>
            <person name="Ley R."/>
            <person name="Guruge J."/>
            <person name="Turnbaugh P.J."/>
            <person name="Mahowald M."/>
            <person name="Liep D."/>
            <person name="Gordon J."/>
        </authorList>
    </citation>
    <scope>NUCLEOTIDE SEQUENCE [LARGE SCALE GENOMIC DNA]</scope>
    <source>
        <strain evidence="1 2">DSM 5476</strain>
    </source>
</reference>